<reference evidence="1" key="1">
    <citation type="journal article" date="2010" name="Nature">
        <title>The dynamic genome of Hydra.</title>
        <authorList>
            <person name="Chapman J.A."/>
            <person name="Kirkness E.F."/>
            <person name="Simakov O."/>
            <person name="Hampson S.E."/>
            <person name="Mitros T."/>
            <person name="Weinmaier T."/>
            <person name="Rattei T."/>
            <person name="Balasubramanian P.G."/>
            <person name="Borman J."/>
            <person name="Busam D."/>
            <person name="Disbennett K."/>
            <person name="Pfannkoch C."/>
            <person name="Sumin N."/>
            <person name="Sutton G."/>
            <person name="Viswanathan L."/>
            <person name="Walenz B."/>
            <person name="Goodstein D.M."/>
            <person name="Hellsten U."/>
            <person name="Kawashima T."/>
            <person name="Prochnik S.E."/>
            <person name="Putnam N.H."/>
            <person name="Shu S."/>
            <person name="Blumberg B."/>
            <person name="Dana C.E."/>
            <person name="Gee L."/>
            <person name="Kibler D.F."/>
            <person name="Law L."/>
            <person name="Lindgens D."/>
            <person name="Martinez D.E."/>
            <person name="Peng J."/>
            <person name="Wigge P.A."/>
            <person name="Bertulat B."/>
            <person name="Guder C."/>
            <person name="Nakamura Y."/>
            <person name="Ozbek S."/>
            <person name="Watanabe H."/>
            <person name="Khalturin K."/>
            <person name="Hemmrich G."/>
            <person name="Franke A."/>
            <person name="Augustin R."/>
            <person name="Fraune S."/>
            <person name="Hayakawa E."/>
            <person name="Hayakawa S."/>
            <person name="Hirose M."/>
            <person name="Hwang J."/>
            <person name="Ikeo K."/>
            <person name="Nishimiya-Fujisawa C."/>
            <person name="Ogura A."/>
            <person name="Takahashi T."/>
            <person name="Steinmetz P.R."/>
            <person name="Zhang X."/>
            <person name="Aufschnaiter R."/>
            <person name="Eder M.K."/>
            <person name="Gorny A.K."/>
            <person name="Salvenmoser W."/>
            <person name="Heimberg A.M."/>
            <person name="Wheeler B.M."/>
            <person name="Peterson K.J."/>
            <person name="Boettger A."/>
            <person name="Tischler P."/>
            <person name="Wolf A."/>
            <person name="Gojobori T."/>
            <person name="Remington K.A."/>
            <person name="Strausberg R.L."/>
            <person name="Venter J."/>
            <person name="Technau U."/>
            <person name="Hobmayer B."/>
            <person name="Bosch T.C."/>
            <person name="Holstein T.W."/>
            <person name="Fujisawa T."/>
            <person name="Bode H.R."/>
            <person name="David C.N."/>
            <person name="Rokhsar D.S."/>
            <person name="Steele R.E."/>
        </authorList>
    </citation>
    <scope>NUCLEOTIDE SEQUENCE</scope>
</reference>
<dbReference type="AlphaFoldDB" id="C9YBF9"/>
<gene>
    <name evidence="1" type="ORF">Csp_A14600</name>
</gene>
<accession>C9YBF9</accession>
<name>C9YBF9_CURXX</name>
<proteinExistence type="predicted"/>
<dbReference type="EMBL" id="FN543104">
    <property type="protein sequence ID" value="CBA29926.1"/>
    <property type="molecule type" value="Genomic_DNA"/>
</dbReference>
<organism evidence="1">
    <name type="scientific">Curvibacter symbiont subsp. Hydra magnipapillata</name>
    <dbReference type="NCBI Taxonomy" id="667019"/>
    <lineage>
        <taxon>Bacteria</taxon>
        <taxon>Pseudomonadati</taxon>
        <taxon>Pseudomonadota</taxon>
        <taxon>Betaproteobacteria</taxon>
        <taxon>Burkholderiales</taxon>
        <taxon>Comamonadaceae</taxon>
        <taxon>Curvibacter</taxon>
    </lineage>
</organism>
<protein>
    <submittedName>
        <fullName evidence="1">Uncharacterized protein</fullName>
    </submittedName>
</protein>
<evidence type="ECO:0000313" key="1">
    <source>
        <dbReference type="EMBL" id="CBA29926.1"/>
    </source>
</evidence>
<sequence length="238" mass="26442">MTQSPNPNARLVAILQVEKEARVQCQEPGCAHGVYRAIHVVDENGKLTVLGSTCFAKRFGGANALGQAKFGGGSGRLLTTAERELLRGNTAALLDLLEKEQQMHAQIMQDKLRALHAAFHSRKPLVEPSPRPQREDAQRFGIPWTWAKPLSSIAYLPMRDGTAWVRVQHRNGEHLLMPWPTFEGWDEALPSSVGVADPELGGLRVHDLAESIKYLKAKARFMRVGIWREVIGPSKTEK</sequence>